<evidence type="ECO:0000259" key="2">
    <source>
        <dbReference type="Pfam" id="PF08174"/>
    </source>
</evidence>
<feature type="compositionally biased region" description="Low complexity" evidence="1">
    <location>
        <begin position="433"/>
        <end position="456"/>
    </location>
</feature>
<dbReference type="InterPro" id="IPR012966">
    <property type="entry name" value="AHD"/>
</dbReference>
<reference evidence="3" key="2">
    <citation type="submission" date="2015-06" db="UniProtKB">
        <authorList>
            <consortium name="EnsemblMetazoa"/>
        </authorList>
    </citation>
    <scope>IDENTIFICATION</scope>
</reference>
<organism evidence="3 4">
    <name type="scientific">Tetranychus urticae</name>
    <name type="common">Two-spotted spider mite</name>
    <dbReference type="NCBI Taxonomy" id="32264"/>
    <lineage>
        <taxon>Eukaryota</taxon>
        <taxon>Metazoa</taxon>
        <taxon>Ecdysozoa</taxon>
        <taxon>Arthropoda</taxon>
        <taxon>Chelicerata</taxon>
        <taxon>Arachnida</taxon>
        <taxon>Acari</taxon>
        <taxon>Acariformes</taxon>
        <taxon>Trombidiformes</taxon>
        <taxon>Prostigmata</taxon>
        <taxon>Eleutherengona</taxon>
        <taxon>Raphignathae</taxon>
        <taxon>Tetranychoidea</taxon>
        <taxon>Tetranychidae</taxon>
        <taxon>Tetranychus</taxon>
    </lineage>
</organism>
<feature type="domain" description="Anillin homology" evidence="2">
    <location>
        <begin position="75"/>
        <end position="215"/>
    </location>
</feature>
<reference evidence="4" key="1">
    <citation type="submission" date="2011-08" db="EMBL/GenBank/DDBJ databases">
        <authorList>
            <person name="Rombauts S."/>
        </authorList>
    </citation>
    <scope>NUCLEOTIDE SEQUENCE</scope>
    <source>
        <strain evidence="4">London</strain>
    </source>
</reference>
<dbReference type="EnsemblMetazoa" id="tetur16g03510.1">
    <property type="protein sequence ID" value="tetur16g03510.1"/>
    <property type="gene ID" value="tetur16g03510"/>
</dbReference>
<feature type="region of interest" description="Disordered" evidence="1">
    <location>
        <begin position="413"/>
        <end position="458"/>
    </location>
</feature>
<dbReference type="OrthoDB" id="5817051at2759"/>
<accession>T1KP58</accession>
<dbReference type="GO" id="GO:0005826">
    <property type="term" value="C:actomyosin contractile ring"/>
    <property type="evidence" value="ECO:0007669"/>
    <property type="project" value="TreeGrafter"/>
</dbReference>
<dbReference type="eggNOG" id="ENOG502QRWR">
    <property type="taxonomic scope" value="Eukaryota"/>
</dbReference>
<gene>
    <name evidence="3" type="primary">107365795</name>
</gene>
<evidence type="ECO:0000313" key="4">
    <source>
        <dbReference type="Proteomes" id="UP000015104"/>
    </source>
</evidence>
<evidence type="ECO:0000256" key="1">
    <source>
        <dbReference type="SAM" id="MobiDB-lite"/>
    </source>
</evidence>
<dbReference type="PANTHER" id="PTHR21538">
    <property type="entry name" value="ANILLIN/RHOTEKIN RTKN"/>
    <property type="match status" value="1"/>
</dbReference>
<dbReference type="Pfam" id="PF08174">
    <property type="entry name" value="Anillin"/>
    <property type="match status" value="1"/>
</dbReference>
<evidence type="ECO:0000313" key="3">
    <source>
        <dbReference type="EnsemblMetazoa" id="tetur16g03510.1"/>
    </source>
</evidence>
<dbReference type="GO" id="GO:0000915">
    <property type="term" value="P:actomyosin contractile ring assembly"/>
    <property type="evidence" value="ECO:0007669"/>
    <property type="project" value="TreeGrafter"/>
</dbReference>
<keyword evidence="4" id="KW-1185">Reference proteome</keyword>
<dbReference type="GO" id="GO:0000281">
    <property type="term" value="P:mitotic cytokinesis"/>
    <property type="evidence" value="ECO:0007669"/>
    <property type="project" value="TreeGrafter"/>
</dbReference>
<sequence length="488" mass="55575">MAFDPYDLEQKIDLEIKMREGTTKLLAACTHELQSLEPAKSLITSNERMNAYTSELQRRKQESGNMKSSKQLKPCKARIAISDIRMPLLWKDLDHFKNKSDHRRFSVFCLIKCGTEVYDTVLVNNIDRSMTDINFDDVIVLHHIPHDFELNLEVYGRKMHDDLSIVSTPKKLRKKISSSVSRTFGRKLGAVIKEELNEPHPKFDLLAKATLRLEDSDESICTYDLQLVKGEKSCSQLPLFGLFCCRLAVQPYCLTEERLSGYLKGEPEGNSKKDSKKPIYWASLEAFKLYLWRKPISAVNVEPLAERGSGEPSLIVDVNRFTLCKKGSDSKSFTIINKESKKNTFYVLNKEDREVWLNVIEIHIKENRVWDKAADKLMEIPEASSSNQMPSFLSQRLPGSLYDQTPLPDKFIKNYSTSSSPNCSTYDLRSKKSSATGSIRSRSSSLSSETDSSNSTAQLGNNSRWANTFCSGIDLYRTVQLPRITPLY</sequence>
<dbReference type="OMA" id="CMTQPSA"/>
<dbReference type="AlphaFoldDB" id="T1KP58"/>
<dbReference type="GO" id="GO:0031106">
    <property type="term" value="P:septin ring organization"/>
    <property type="evidence" value="ECO:0007669"/>
    <property type="project" value="TreeGrafter"/>
</dbReference>
<dbReference type="STRING" id="32264.T1KP58"/>
<dbReference type="EMBL" id="CAEY01000289">
    <property type="status" value="NOT_ANNOTATED_CDS"/>
    <property type="molecule type" value="Genomic_DNA"/>
</dbReference>
<name>T1KP58_TETUR</name>
<dbReference type="Proteomes" id="UP000015104">
    <property type="component" value="Unassembled WGS sequence"/>
</dbReference>
<proteinExistence type="predicted"/>
<dbReference type="SUPFAM" id="SSF50729">
    <property type="entry name" value="PH domain-like"/>
    <property type="match status" value="1"/>
</dbReference>
<feature type="compositionally biased region" description="Polar residues" evidence="1">
    <location>
        <begin position="414"/>
        <end position="427"/>
    </location>
</feature>
<dbReference type="PANTHER" id="PTHR21538:SF24">
    <property type="entry name" value="PH DOMAIN-CONTAINING PROTEIN"/>
    <property type="match status" value="1"/>
</dbReference>
<dbReference type="InterPro" id="IPR051364">
    <property type="entry name" value="Cytokinesis/Rho-signaling"/>
</dbReference>
<protein>
    <recommendedName>
        <fullName evidence="2">Anillin homology domain-containing protein</fullName>
    </recommendedName>
</protein>
<dbReference type="HOGENOM" id="CLU_025066_0_0_1"/>